<dbReference type="Pfam" id="PF10545">
    <property type="entry name" value="MADF_DNA_bdg"/>
    <property type="match status" value="1"/>
</dbReference>
<name>A0A7I4XWT0_HAECO</name>
<evidence type="ECO:0000256" key="1">
    <source>
        <dbReference type="SAM" id="MobiDB-lite"/>
    </source>
</evidence>
<accession>A0A7I4XWT0</accession>
<feature type="domain" description="MADF" evidence="2">
    <location>
        <begin position="19"/>
        <end position="109"/>
    </location>
</feature>
<dbReference type="Proteomes" id="UP000025227">
    <property type="component" value="Unplaced"/>
</dbReference>
<keyword evidence="3" id="KW-1185">Reference proteome</keyword>
<proteinExistence type="predicted"/>
<feature type="region of interest" description="Disordered" evidence="1">
    <location>
        <begin position="121"/>
        <end position="150"/>
    </location>
</feature>
<evidence type="ECO:0000313" key="3">
    <source>
        <dbReference type="Proteomes" id="UP000025227"/>
    </source>
</evidence>
<dbReference type="WBParaSite" id="HCON_00017580-00001">
    <property type="protein sequence ID" value="HCON_00017580-00001"/>
    <property type="gene ID" value="HCON_00017580"/>
</dbReference>
<dbReference type="InterPro" id="IPR006578">
    <property type="entry name" value="MADF-dom"/>
</dbReference>
<dbReference type="AlphaFoldDB" id="A0A7I4XWT0"/>
<dbReference type="PROSITE" id="PS51029">
    <property type="entry name" value="MADF"/>
    <property type="match status" value="1"/>
</dbReference>
<organism evidence="3 4">
    <name type="scientific">Haemonchus contortus</name>
    <name type="common">Barber pole worm</name>
    <dbReference type="NCBI Taxonomy" id="6289"/>
    <lineage>
        <taxon>Eukaryota</taxon>
        <taxon>Metazoa</taxon>
        <taxon>Ecdysozoa</taxon>
        <taxon>Nematoda</taxon>
        <taxon>Chromadorea</taxon>
        <taxon>Rhabditida</taxon>
        <taxon>Rhabditina</taxon>
        <taxon>Rhabditomorpha</taxon>
        <taxon>Strongyloidea</taxon>
        <taxon>Trichostrongylidae</taxon>
        <taxon>Haemonchus</taxon>
    </lineage>
</organism>
<protein>
    <submittedName>
        <fullName evidence="4">MADF domain-containing protein</fullName>
    </submittedName>
</protein>
<evidence type="ECO:0000313" key="4">
    <source>
        <dbReference type="WBParaSite" id="HCON_00017580-00001"/>
    </source>
</evidence>
<feature type="compositionally biased region" description="Low complexity" evidence="1">
    <location>
        <begin position="140"/>
        <end position="150"/>
    </location>
</feature>
<dbReference type="OrthoDB" id="5908088at2759"/>
<dbReference type="SMART" id="SM00595">
    <property type="entry name" value="MADF"/>
    <property type="match status" value="1"/>
</dbReference>
<reference evidence="4" key="1">
    <citation type="submission" date="2020-12" db="UniProtKB">
        <authorList>
            <consortium name="WormBaseParasite"/>
        </authorList>
    </citation>
    <scope>IDENTIFICATION</scope>
    <source>
        <strain evidence="4">MHco3</strain>
    </source>
</reference>
<sequence length="262" mass="29618">MSQAQRTSGARSMENLRACIIELVEDELCLWDRMCASFNIRDHRDNAWERVLQTLKDEGFSVELGEVKTIWAGLQDHWRRRRDRKGTGSPELSYWPYENALKFLEDAEYTWHTMSNIDEQGNFRESLDTPPGSGLAAERTTSPVSLSSTSYSGNGVFHSIRHQRRKGKSDDEALELIRRAATRVEAAASGMARKEDKYDHFGRYLACALRESNEDLATNKLEAINSILLAKGPVSAAFLVGDNTPSVKRMRADEATLSEEKK</sequence>
<evidence type="ECO:0000259" key="2">
    <source>
        <dbReference type="PROSITE" id="PS51029"/>
    </source>
</evidence>